<evidence type="ECO:0000313" key="3">
    <source>
        <dbReference type="EMBL" id="KAJ0395188.1"/>
    </source>
</evidence>
<name>A0AAD5LXE2_PYTIN</name>
<evidence type="ECO:0000256" key="1">
    <source>
        <dbReference type="SAM" id="Coils"/>
    </source>
</evidence>
<feature type="compositionally biased region" description="Polar residues" evidence="2">
    <location>
        <begin position="947"/>
        <end position="959"/>
    </location>
</feature>
<feature type="compositionally biased region" description="Low complexity" evidence="2">
    <location>
        <begin position="1199"/>
        <end position="1218"/>
    </location>
</feature>
<accession>A0AAD5LXE2</accession>
<feature type="compositionally biased region" description="Basic and acidic residues" evidence="2">
    <location>
        <begin position="911"/>
        <end position="924"/>
    </location>
</feature>
<reference evidence="3" key="1">
    <citation type="submission" date="2021-12" db="EMBL/GenBank/DDBJ databases">
        <title>Prjna785345.</title>
        <authorList>
            <person name="Rujirawat T."/>
            <person name="Krajaejun T."/>
        </authorList>
    </citation>
    <scope>NUCLEOTIDE SEQUENCE</scope>
    <source>
        <strain evidence="3">Pi057C3</strain>
    </source>
</reference>
<feature type="region of interest" description="Disordered" evidence="2">
    <location>
        <begin position="867"/>
        <end position="979"/>
    </location>
</feature>
<organism evidence="3 4">
    <name type="scientific">Pythium insidiosum</name>
    <name type="common">Pythiosis disease agent</name>
    <dbReference type="NCBI Taxonomy" id="114742"/>
    <lineage>
        <taxon>Eukaryota</taxon>
        <taxon>Sar</taxon>
        <taxon>Stramenopiles</taxon>
        <taxon>Oomycota</taxon>
        <taxon>Peronosporomycetes</taxon>
        <taxon>Pythiales</taxon>
        <taxon>Pythiaceae</taxon>
        <taxon>Pythium</taxon>
    </lineage>
</organism>
<feature type="compositionally biased region" description="Low complexity" evidence="2">
    <location>
        <begin position="925"/>
        <end position="934"/>
    </location>
</feature>
<gene>
    <name evidence="3" type="ORF">P43SY_004580</name>
</gene>
<dbReference type="Proteomes" id="UP001209570">
    <property type="component" value="Unassembled WGS sequence"/>
</dbReference>
<feature type="coiled-coil region" evidence="1">
    <location>
        <begin position="433"/>
        <end position="467"/>
    </location>
</feature>
<feature type="region of interest" description="Disordered" evidence="2">
    <location>
        <begin position="1434"/>
        <end position="1469"/>
    </location>
</feature>
<keyword evidence="4" id="KW-1185">Reference proteome</keyword>
<feature type="compositionally biased region" description="Low complexity" evidence="2">
    <location>
        <begin position="149"/>
        <end position="165"/>
    </location>
</feature>
<feature type="compositionally biased region" description="Polar residues" evidence="2">
    <location>
        <begin position="901"/>
        <end position="910"/>
    </location>
</feature>
<comment type="caution">
    <text evidence="3">The sequence shown here is derived from an EMBL/GenBank/DDBJ whole genome shotgun (WGS) entry which is preliminary data.</text>
</comment>
<proteinExistence type="predicted"/>
<feature type="region of interest" description="Disordered" evidence="2">
    <location>
        <begin position="1"/>
        <end position="51"/>
    </location>
</feature>
<feature type="region of interest" description="Disordered" evidence="2">
    <location>
        <begin position="1199"/>
        <end position="1219"/>
    </location>
</feature>
<evidence type="ECO:0000313" key="4">
    <source>
        <dbReference type="Proteomes" id="UP001209570"/>
    </source>
</evidence>
<feature type="region of interest" description="Disordered" evidence="2">
    <location>
        <begin position="120"/>
        <end position="176"/>
    </location>
</feature>
<feature type="compositionally biased region" description="Acidic residues" evidence="2">
    <location>
        <begin position="867"/>
        <end position="900"/>
    </location>
</feature>
<evidence type="ECO:0000256" key="2">
    <source>
        <dbReference type="SAM" id="MobiDB-lite"/>
    </source>
</evidence>
<sequence length="1568" mass="173989">MKTEEGRHPTTASNAAVAVQPQSHDKRRNADAEAAFVAPQRPRDLPTTIPPGWYPVDAHVAHSRRRSAAQRGTVVDPLGLSKPINPLHFKVPNNNGLSAASIASSPRLGRHQLHKQDEPVPAALQMSSPRQPRAPRPRYTAKDAFAPNRSLRLASLRPSSPSSSLTGQEEPAPRSLVAETSEAECPPRVVHASFGKTQAPARLVEAILPLHEVVKTFDDAVDASPLADSNQAAVTELMIGHWLDKYERDREIYKSTALHAEVGFQELYRFTANLTSPNELVIAFAMHVLEDLVPHFGAYANVMSLLVRELRHAIYAQPSPTHRARPIPFFALVKNERRVLLSLRKEREFRQRRNDFLRREIDQVHQTFLRFLEHCALGLVRTIFHEWHAVAIVRKRNTRKYIEYFSGWFQSSAKSLVPRIFIAWKHLAMESKVLRLQELVAKDVERLNALQRQLDDLAVQRDLVQLENLAIRNDRKAADDTIQRLHRKIQSASAYLDGSYRREALVAQEGLLRVEAATFLPPLVLESLLRGFHNVGFLQQLHSEFRLPDSELGDEGAASTSMSPSALRDTMLTVHALHAAATQRDDGASAGSASTLTLEFLVHELASRVRGLRDRLDDPSANLLFTSKQERRKSSRSLALTLARVQLMPETAAGNGDENTLSARSQVPVLLESQRRALATELVRQIELTLRHVRQQDEHYARFPKLFTTRTLDALHELSVAPRSIMYTSASVLPPGPVVEASTPNGVPQLASNDLGVINGDVRYALPDVDPLSDAPSDRVVAGAPRLGSNAALDRLELVRATDLELSTRHATHLVALWLAHLVTEHGTLLFAPTDLSVFLRNKQLQEIMLQGIAGSKHGTNMASIIDEDSEEEEEEDDEEEENEEEEEEEEEERPEEETSGNDNNQTGQRRGTDTKESTRRESRQSFVQRRSSSIKSDAAVRRRSSTSKGSASIPSQAVVTAGRRASRKGSNARRSLAANADVAKEIERGLRCLVAAYDGWNRLSVQLIEAGVVQARGTVVNPDGSVSTTALDVTAMASSLSSLGSPVADPKRLQSVSVTSSSSLPTSVPDARSSPLLLMLRPRLQFHMEPLPHGVLMMAHKDKDRDSGASSTTSTGSTTTRLSVGTLAETYHSAKIRRLAVSDVEQLIESMARVRHVVNANEHRFQEFASARAQLAELRQLQWHHCAELASQFTVLSSSTRTSPSPSPSSSPSASTSVATDGSAIAFSQVDDHRKHVFECVSFEHDAIARLFSIEPQPRDELERVRKLLERKKHVVRHLYSRYRAGMTYAVTLDDLWHVVKLLRLPRDVHVLPMIRDDESPVVAASSSSSSPDVSAVPSSMFTSDQVLSPEDLAEALLQLCNEQFLPHVTPLSARVELLVTQHLPLALQNQSIIRETMHRSDVKKVLQDHGQTLRIVFRRYCATERELVAAATAKRRMQRHNSSSTNPSESSTSAHAASSASSAPPASATGITKFMRLANWLTFVSDYKLVRPRFSLDAATAVFRNVQEAESGFDDHLEMIFSEFCEAIVAIAGVFFPDPFLKSATRVHQFIRRYVPMSPDELREHS</sequence>
<dbReference type="EMBL" id="JAKCXM010000359">
    <property type="protein sequence ID" value="KAJ0395188.1"/>
    <property type="molecule type" value="Genomic_DNA"/>
</dbReference>
<protein>
    <submittedName>
        <fullName evidence="3">Uncharacterized protein</fullName>
    </submittedName>
</protein>
<keyword evidence="1" id="KW-0175">Coiled coil</keyword>
<feature type="compositionally biased region" description="Low complexity" evidence="2">
    <location>
        <begin position="1443"/>
        <end position="1469"/>
    </location>
</feature>